<dbReference type="Pfam" id="PF00239">
    <property type="entry name" value="Resolvase"/>
    <property type="match status" value="1"/>
</dbReference>
<dbReference type="InterPro" id="IPR006118">
    <property type="entry name" value="Recombinase_CS"/>
</dbReference>
<evidence type="ECO:0000313" key="9">
    <source>
        <dbReference type="Proteomes" id="UP000823486"/>
    </source>
</evidence>
<dbReference type="InterPro" id="IPR038109">
    <property type="entry name" value="DNA_bind_recomb_sf"/>
</dbReference>
<dbReference type="InterPro" id="IPR036162">
    <property type="entry name" value="Resolvase-like_N_sf"/>
</dbReference>
<feature type="domain" description="Recombinase" evidence="7">
    <location>
        <begin position="160"/>
        <end position="279"/>
    </location>
</feature>
<dbReference type="InterPro" id="IPR050639">
    <property type="entry name" value="SSR_resolvase"/>
</dbReference>
<dbReference type="InterPro" id="IPR025827">
    <property type="entry name" value="Zn_ribbon_recom_dom"/>
</dbReference>
<keyword evidence="1" id="KW-0229">DNA integration</keyword>
<dbReference type="CDD" id="cd00338">
    <property type="entry name" value="Ser_Recombinase"/>
    <property type="match status" value="1"/>
</dbReference>
<feature type="domain" description="Resolvase/invertase-type recombinase catalytic" evidence="6">
    <location>
        <begin position="6"/>
        <end position="153"/>
    </location>
</feature>
<keyword evidence="5" id="KW-0175">Coiled coil</keyword>
<reference evidence="8 9" key="1">
    <citation type="submission" date="2021-01" db="EMBL/GenBank/DDBJ databases">
        <title>Genomic Encyclopedia of Type Strains, Phase IV (KMG-IV): sequencing the most valuable type-strain genomes for metagenomic binning, comparative biology and taxonomic classification.</title>
        <authorList>
            <person name="Goeker M."/>
        </authorList>
    </citation>
    <scope>NUCLEOTIDE SEQUENCE [LARGE SCALE GENOMIC DNA]</scope>
    <source>
        <strain evidence="8 9">DSM 105482</strain>
    </source>
</reference>
<dbReference type="SMART" id="SM00857">
    <property type="entry name" value="Resolvase"/>
    <property type="match status" value="1"/>
</dbReference>
<dbReference type="SUPFAM" id="SSF53041">
    <property type="entry name" value="Resolvase-like"/>
    <property type="match status" value="1"/>
</dbReference>
<dbReference type="PANTHER" id="PTHR30461">
    <property type="entry name" value="DNA-INVERTASE FROM LAMBDOID PROPHAGE"/>
    <property type="match status" value="1"/>
</dbReference>
<accession>A0ABS2QK21</accession>
<dbReference type="PANTHER" id="PTHR30461:SF23">
    <property type="entry name" value="DNA RECOMBINASE-RELATED"/>
    <property type="match status" value="1"/>
</dbReference>
<evidence type="ECO:0000256" key="3">
    <source>
        <dbReference type="ARBA" id="ARBA00023172"/>
    </source>
</evidence>
<protein>
    <submittedName>
        <fullName evidence="8">Site-specific DNA recombinase</fullName>
    </submittedName>
</protein>
<evidence type="ECO:0000256" key="1">
    <source>
        <dbReference type="ARBA" id="ARBA00022908"/>
    </source>
</evidence>
<evidence type="ECO:0000256" key="5">
    <source>
        <dbReference type="SAM" id="Coils"/>
    </source>
</evidence>
<proteinExistence type="predicted"/>
<dbReference type="Pfam" id="PF13408">
    <property type="entry name" value="Zn_ribbon_recom"/>
    <property type="match status" value="1"/>
</dbReference>
<dbReference type="Pfam" id="PF07508">
    <property type="entry name" value="Recombinase"/>
    <property type="match status" value="1"/>
</dbReference>
<feature type="coiled-coil region" evidence="5">
    <location>
        <begin position="413"/>
        <end position="440"/>
    </location>
</feature>
<dbReference type="PROSITE" id="PS51737">
    <property type="entry name" value="RECOMBINASE_DNA_BIND"/>
    <property type="match status" value="1"/>
</dbReference>
<dbReference type="Gene3D" id="3.40.50.1390">
    <property type="entry name" value="Resolvase, N-terminal catalytic domain"/>
    <property type="match status" value="1"/>
</dbReference>
<comment type="caution">
    <text evidence="8">The sequence shown here is derived from an EMBL/GenBank/DDBJ whole genome shotgun (WGS) entry which is preliminary data.</text>
</comment>
<dbReference type="InterPro" id="IPR006119">
    <property type="entry name" value="Resolv_N"/>
</dbReference>
<keyword evidence="2" id="KW-0238">DNA-binding</keyword>
<dbReference type="RefSeq" id="WP_204544308.1">
    <property type="nucleotide sequence ID" value="NZ_JAFBFI010000013.1"/>
</dbReference>
<evidence type="ECO:0000259" key="6">
    <source>
        <dbReference type="PROSITE" id="PS51736"/>
    </source>
</evidence>
<keyword evidence="3" id="KW-0233">DNA recombination</keyword>
<feature type="active site" description="O-(5'-phospho-DNA)-serine intermediate" evidence="4">
    <location>
        <position position="14"/>
    </location>
</feature>
<dbReference type="Gene3D" id="3.90.1750.20">
    <property type="entry name" value="Putative Large Serine Recombinase, Chain B, Domain 2"/>
    <property type="match status" value="1"/>
</dbReference>
<dbReference type="PROSITE" id="PS00397">
    <property type="entry name" value="RECOMBINASES_1"/>
    <property type="match status" value="1"/>
</dbReference>
<gene>
    <name evidence="8" type="ORF">JOC77_002966</name>
</gene>
<evidence type="ECO:0000256" key="4">
    <source>
        <dbReference type="PROSITE-ProRule" id="PRU10137"/>
    </source>
</evidence>
<name>A0ABS2QK21_9BACI</name>
<sequence>MNKNSVVGIYIRVSTEEQKDGFSLEAQKDTLLRYAEQNNFDVYDVYDDGGFSGKDFNRPNVQRMFKDLQKNKIDTILVWKVDRLSRNNTDVLNLIDNFLRTKNKRILVSTGDIDSSTTTGYMFISLLSTFARYERETLVDRVKSGMEKRAEQGEWNGGRILGYDNINKKLVINPDEAKIVKKIFELRAENWGYKKIANYLNHRGKKTKNKNLFKLESVKTIVNNEMYTGKSAWGKQRDWSTKRRAGVANPITSEGLHKAIIDIDLWNKVKQVNSLQKETYSSNRNFNGNFFLSGVLKCPRCGASTVMNKVKKRNGEGYHLYYMCQAYHSAGKAACNSNLIKKEWIEEKILEIINVIIGDERIIADVLDKLQTPGSSKDDELLNDLQIMNLEFENLSKRQGELDEAYFANKLKAENYNRLVENVNTKLNDIDLKIKAIEKEMALNKPIEITPAIIREAFENFTKAFEVADDEDKKLLIRSLIKEIYVTDDRKKLKNISFWFFDTNDLPANDEWRTLP</sequence>
<dbReference type="InterPro" id="IPR011109">
    <property type="entry name" value="DNA_bind_recombinase_dom"/>
</dbReference>
<evidence type="ECO:0000259" key="7">
    <source>
        <dbReference type="PROSITE" id="PS51737"/>
    </source>
</evidence>
<dbReference type="PROSITE" id="PS51736">
    <property type="entry name" value="RECOMBINASES_3"/>
    <property type="match status" value="1"/>
</dbReference>
<evidence type="ECO:0000256" key="2">
    <source>
        <dbReference type="ARBA" id="ARBA00023125"/>
    </source>
</evidence>
<dbReference type="Proteomes" id="UP000823486">
    <property type="component" value="Unassembled WGS sequence"/>
</dbReference>
<dbReference type="EMBL" id="JAFBFI010000013">
    <property type="protein sequence ID" value="MBM7693526.1"/>
    <property type="molecule type" value="Genomic_DNA"/>
</dbReference>
<keyword evidence="9" id="KW-1185">Reference proteome</keyword>
<evidence type="ECO:0000313" key="8">
    <source>
        <dbReference type="EMBL" id="MBM7693526.1"/>
    </source>
</evidence>
<organism evidence="8 9">
    <name type="scientific">Peribacillus deserti</name>
    <dbReference type="NCBI Taxonomy" id="673318"/>
    <lineage>
        <taxon>Bacteria</taxon>
        <taxon>Bacillati</taxon>
        <taxon>Bacillota</taxon>
        <taxon>Bacilli</taxon>
        <taxon>Bacillales</taxon>
        <taxon>Bacillaceae</taxon>
        <taxon>Peribacillus</taxon>
    </lineage>
</organism>